<evidence type="ECO:0000256" key="2">
    <source>
        <dbReference type="PROSITE-ProRule" id="PRU10141"/>
    </source>
</evidence>
<dbReference type="PROSITE" id="PS00107">
    <property type="entry name" value="PROTEIN_KINASE_ATP"/>
    <property type="match status" value="1"/>
</dbReference>
<dbReference type="InterPro" id="IPR047173">
    <property type="entry name" value="STRAD_A/B-like"/>
</dbReference>
<dbReference type="GO" id="GO:0005524">
    <property type="term" value="F:ATP binding"/>
    <property type="evidence" value="ECO:0007669"/>
    <property type="project" value="UniProtKB-UniRule"/>
</dbReference>
<feature type="binding site" evidence="2">
    <location>
        <position position="43"/>
    </location>
    <ligand>
        <name>ATP</name>
        <dbReference type="ChEBI" id="CHEBI:30616"/>
    </ligand>
</feature>
<protein>
    <recommendedName>
        <fullName evidence="3">Protein kinase domain-containing protein</fullName>
    </recommendedName>
</protein>
<dbReference type="SMART" id="SM00220">
    <property type="entry name" value="S_TKc"/>
    <property type="match status" value="1"/>
</dbReference>
<comment type="caution">
    <text evidence="4">The sequence shown here is derived from an EMBL/GenBank/DDBJ whole genome shotgun (WGS) entry which is preliminary data.</text>
</comment>
<proteinExistence type="inferred from homology"/>
<dbReference type="AlphaFoldDB" id="A0AA41VYC7"/>
<dbReference type="Pfam" id="PF00069">
    <property type="entry name" value="Pkinase"/>
    <property type="match status" value="1"/>
</dbReference>
<dbReference type="Proteomes" id="UP001177140">
    <property type="component" value="Unassembled WGS sequence"/>
</dbReference>
<dbReference type="GO" id="GO:0004672">
    <property type="term" value="F:protein kinase activity"/>
    <property type="evidence" value="ECO:0007669"/>
    <property type="project" value="InterPro"/>
</dbReference>
<dbReference type="PANTHER" id="PTHR48014">
    <property type="entry name" value="SERINE/THREONINE-PROTEIN KINASE FRAY2"/>
    <property type="match status" value="1"/>
</dbReference>
<dbReference type="EMBL" id="JAJJMA010320261">
    <property type="protein sequence ID" value="MCL7049790.1"/>
    <property type="molecule type" value="Genomic_DNA"/>
</dbReference>
<dbReference type="PROSITE" id="PS50011">
    <property type="entry name" value="PROTEIN_KINASE_DOM"/>
    <property type="match status" value="1"/>
</dbReference>
<dbReference type="Gene3D" id="3.30.200.20">
    <property type="entry name" value="Phosphorylase Kinase, domain 1"/>
    <property type="match status" value="1"/>
</dbReference>
<name>A0AA41VYC7_PAPNU</name>
<keyword evidence="5" id="KW-1185">Reference proteome</keyword>
<evidence type="ECO:0000313" key="4">
    <source>
        <dbReference type="EMBL" id="MCL7049790.1"/>
    </source>
</evidence>
<dbReference type="InterPro" id="IPR017441">
    <property type="entry name" value="Protein_kinase_ATP_BS"/>
</dbReference>
<dbReference type="InterPro" id="IPR011009">
    <property type="entry name" value="Kinase-like_dom_sf"/>
</dbReference>
<keyword evidence="2" id="KW-0547">Nucleotide-binding</keyword>
<evidence type="ECO:0000256" key="1">
    <source>
        <dbReference type="ARBA" id="ARBA00008874"/>
    </source>
</evidence>
<dbReference type="GO" id="GO:0043539">
    <property type="term" value="F:protein serine/threonine kinase activator activity"/>
    <property type="evidence" value="ECO:0007669"/>
    <property type="project" value="InterPro"/>
</dbReference>
<sequence length="416" mass="46068">MGKQQKYPVGAEHYKLFEEIGCGASATVYRAICIPSQETVAVKVLDFEKEKSDVCKIVHEAQTMTLIDHPNLLKAHCSFVADHYLWVVMPFMSAGSCLHIMKSAFPDGLEEKVIATILREVLRGLENIHQHGDIHRDVKAGNIMVDSHGAVKLGDFGVSASLFDAGNRLHGRKTFVGTPCWMAPEVLLQDDDYDFKADIWSFGITALELAHGHAPFSTLSPMKAIVKTIQSAAPGLDYVAGKKFSNSFNQVIAKCLQKDPHNRPSAKELLKHSFFKKARSSEYVACTLLKRLPTLGDGAKELQIREATIVQKKMSDMKKEEIAPYKQGISAWKFDVADLKAQASQLPDDEESIARKDQVECSVTSESERELSCCIGDTVTENAPQNGEEQHNLVEKGEIAIVQQRGRFKVSTEIGH</sequence>
<dbReference type="Gene3D" id="1.10.510.10">
    <property type="entry name" value="Transferase(Phosphotransferase) domain 1"/>
    <property type="match status" value="1"/>
</dbReference>
<dbReference type="PANTHER" id="PTHR48014:SF24">
    <property type="entry name" value="PROTEIN KINASE SUPERFAMILY PROTEIN"/>
    <property type="match status" value="1"/>
</dbReference>
<comment type="similarity">
    <text evidence="1">Belongs to the protein kinase superfamily. STE Ser/Thr protein kinase family. STE20 subfamily.</text>
</comment>
<reference evidence="4" key="1">
    <citation type="submission" date="2022-03" db="EMBL/GenBank/DDBJ databases">
        <title>A functionally conserved STORR gene fusion in Papaver species that diverged 16.8 million years ago.</title>
        <authorList>
            <person name="Catania T."/>
        </authorList>
    </citation>
    <scope>NUCLEOTIDE SEQUENCE</scope>
    <source>
        <strain evidence="4">S-191538</strain>
    </source>
</reference>
<dbReference type="FunFam" id="1.10.510.10:FF:000947">
    <property type="entry name" value="serine/threonine-protein kinase OSR1"/>
    <property type="match status" value="1"/>
</dbReference>
<accession>A0AA41VYC7</accession>
<feature type="domain" description="Protein kinase" evidence="3">
    <location>
        <begin position="14"/>
        <end position="275"/>
    </location>
</feature>
<evidence type="ECO:0000313" key="5">
    <source>
        <dbReference type="Proteomes" id="UP001177140"/>
    </source>
</evidence>
<dbReference type="SUPFAM" id="SSF56112">
    <property type="entry name" value="Protein kinase-like (PK-like)"/>
    <property type="match status" value="1"/>
</dbReference>
<dbReference type="InterPro" id="IPR000719">
    <property type="entry name" value="Prot_kinase_dom"/>
</dbReference>
<gene>
    <name evidence="4" type="ORF">MKW94_005077</name>
</gene>
<dbReference type="FunFam" id="3.30.200.20:FF:000099">
    <property type="entry name" value="Serine/threonine-protein kinase BLUS1"/>
    <property type="match status" value="1"/>
</dbReference>
<organism evidence="4 5">
    <name type="scientific">Papaver nudicaule</name>
    <name type="common">Iceland poppy</name>
    <dbReference type="NCBI Taxonomy" id="74823"/>
    <lineage>
        <taxon>Eukaryota</taxon>
        <taxon>Viridiplantae</taxon>
        <taxon>Streptophyta</taxon>
        <taxon>Embryophyta</taxon>
        <taxon>Tracheophyta</taxon>
        <taxon>Spermatophyta</taxon>
        <taxon>Magnoliopsida</taxon>
        <taxon>Ranunculales</taxon>
        <taxon>Papaveraceae</taxon>
        <taxon>Papaveroideae</taxon>
        <taxon>Papaver</taxon>
    </lineage>
</organism>
<keyword evidence="2" id="KW-0067">ATP-binding</keyword>
<evidence type="ECO:0000259" key="3">
    <source>
        <dbReference type="PROSITE" id="PS50011"/>
    </source>
</evidence>